<evidence type="ECO:0000313" key="2">
    <source>
        <dbReference type="EMBL" id="PYH98512.1"/>
    </source>
</evidence>
<feature type="region of interest" description="Disordered" evidence="1">
    <location>
        <begin position="1"/>
        <end position="33"/>
    </location>
</feature>
<dbReference type="VEuPathDB" id="FungiDB:BO71DRAFT_40031"/>
<dbReference type="Proteomes" id="UP000247810">
    <property type="component" value="Unassembled WGS sequence"/>
</dbReference>
<sequence>MCRRGSQSASLLASPNSPWMRSVAGGMPGRGTTDGDGTSLPIFRWVLVLCRSGFGFSGLIKKKKKKKGKSLLEIVSRQAAAPLPRPSVHLPIYPPSGVSQARAFYGTAKLATGLVTHQACLCLPLSACLPEDGWIIGFRPPFT</sequence>
<evidence type="ECO:0000256" key="1">
    <source>
        <dbReference type="SAM" id="MobiDB-lite"/>
    </source>
</evidence>
<organism evidence="2 3">
    <name type="scientific">Aspergillus ellipticus CBS 707.79</name>
    <dbReference type="NCBI Taxonomy" id="1448320"/>
    <lineage>
        <taxon>Eukaryota</taxon>
        <taxon>Fungi</taxon>
        <taxon>Dikarya</taxon>
        <taxon>Ascomycota</taxon>
        <taxon>Pezizomycotina</taxon>
        <taxon>Eurotiomycetes</taxon>
        <taxon>Eurotiomycetidae</taxon>
        <taxon>Eurotiales</taxon>
        <taxon>Aspergillaceae</taxon>
        <taxon>Aspergillus</taxon>
        <taxon>Aspergillus subgen. Circumdati</taxon>
    </lineage>
</organism>
<name>A0A319F1J7_9EURO</name>
<proteinExistence type="predicted"/>
<gene>
    <name evidence="2" type="ORF">BO71DRAFT_40031</name>
</gene>
<keyword evidence="3" id="KW-1185">Reference proteome</keyword>
<protein>
    <submittedName>
        <fullName evidence="2">Uncharacterized protein</fullName>
    </submittedName>
</protein>
<feature type="compositionally biased region" description="Polar residues" evidence="1">
    <location>
        <begin position="1"/>
        <end position="19"/>
    </location>
</feature>
<accession>A0A319F1J7</accession>
<evidence type="ECO:0000313" key="3">
    <source>
        <dbReference type="Proteomes" id="UP000247810"/>
    </source>
</evidence>
<dbReference type="AlphaFoldDB" id="A0A319F1J7"/>
<reference evidence="2 3" key="1">
    <citation type="submission" date="2018-02" db="EMBL/GenBank/DDBJ databases">
        <title>The genomes of Aspergillus section Nigri reveals drivers in fungal speciation.</title>
        <authorList>
            <consortium name="DOE Joint Genome Institute"/>
            <person name="Vesth T.C."/>
            <person name="Nybo J."/>
            <person name="Theobald S."/>
            <person name="Brandl J."/>
            <person name="Frisvad J.C."/>
            <person name="Nielsen K.F."/>
            <person name="Lyhne E.K."/>
            <person name="Kogle M.E."/>
            <person name="Kuo A."/>
            <person name="Riley R."/>
            <person name="Clum A."/>
            <person name="Nolan M."/>
            <person name="Lipzen A."/>
            <person name="Salamov A."/>
            <person name="Henrissat B."/>
            <person name="Wiebenga A."/>
            <person name="De vries R.P."/>
            <person name="Grigoriev I.V."/>
            <person name="Mortensen U.H."/>
            <person name="Andersen M.R."/>
            <person name="Baker S.E."/>
        </authorList>
    </citation>
    <scope>NUCLEOTIDE SEQUENCE [LARGE SCALE GENOMIC DNA]</scope>
    <source>
        <strain evidence="2 3">CBS 707.79</strain>
    </source>
</reference>
<dbReference type="EMBL" id="KZ825810">
    <property type="protein sequence ID" value="PYH98512.1"/>
    <property type="molecule type" value="Genomic_DNA"/>
</dbReference>